<evidence type="ECO:0000313" key="5">
    <source>
        <dbReference type="Proteomes" id="UP000800200"/>
    </source>
</evidence>
<dbReference type="PANTHER" id="PTHR33178:SF10">
    <property type="entry name" value="STRESS-RESPONSE A_B BARREL DOMAIN-CONTAINING PROTEIN"/>
    <property type="match status" value="1"/>
</dbReference>
<dbReference type="OrthoDB" id="1601230at2759"/>
<reference evidence="4" key="1">
    <citation type="journal article" date="2020" name="Stud. Mycol.">
        <title>101 Dothideomycetes genomes: a test case for predicting lifestyles and emergence of pathogens.</title>
        <authorList>
            <person name="Haridas S."/>
            <person name="Albert R."/>
            <person name="Binder M."/>
            <person name="Bloem J."/>
            <person name="Labutti K."/>
            <person name="Salamov A."/>
            <person name="Andreopoulos B."/>
            <person name="Baker S."/>
            <person name="Barry K."/>
            <person name="Bills G."/>
            <person name="Bluhm B."/>
            <person name="Cannon C."/>
            <person name="Castanera R."/>
            <person name="Culley D."/>
            <person name="Daum C."/>
            <person name="Ezra D."/>
            <person name="Gonzalez J."/>
            <person name="Henrissat B."/>
            <person name="Kuo A."/>
            <person name="Liang C."/>
            <person name="Lipzen A."/>
            <person name="Lutzoni F."/>
            <person name="Magnuson J."/>
            <person name="Mondo S."/>
            <person name="Nolan M."/>
            <person name="Ohm R."/>
            <person name="Pangilinan J."/>
            <person name="Park H.-J."/>
            <person name="Ramirez L."/>
            <person name="Alfaro M."/>
            <person name="Sun H."/>
            <person name="Tritt A."/>
            <person name="Yoshinaga Y."/>
            <person name="Zwiers L.-H."/>
            <person name="Turgeon B."/>
            <person name="Goodwin S."/>
            <person name="Spatafora J."/>
            <person name="Crous P."/>
            <person name="Grigoriev I."/>
        </authorList>
    </citation>
    <scope>NUCLEOTIDE SEQUENCE</scope>
    <source>
        <strain evidence="4">CBS 207.26</strain>
    </source>
</reference>
<feature type="region of interest" description="Disordered" evidence="2">
    <location>
        <begin position="37"/>
        <end position="57"/>
    </location>
</feature>
<dbReference type="Proteomes" id="UP000800200">
    <property type="component" value="Unassembled WGS sequence"/>
</dbReference>
<dbReference type="SUPFAM" id="SSF54909">
    <property type="entry name" value="Dimeric alpha+beta barrel"/>
    <property type="match status" value="1"/>
</dbReference>
<dbReference type="EMBL" id="ML994618">
    <property type="protein sequence ID" value="KAF2190687.1"/>
    <property type="molecule type" value="Genomic_DNA"/>
</dbReference>
<accession>A0A6A6EF67</accession>
<dbReference type="AlphaFoldDB" id="A0A6A6EF67"/>
<feature type="compositionally biased region" description="Polar residues" evidence="2">
    <location>
        <begin position="48"/>
        <end position="57"/>
    </location>
</feature>
<dbReference type="InterPro" id="IPR011008">
    <property type="entry name" value="Dimeric_a/b-barrel"/>
</dbReference>
<dbReference type="PROSITE" id="PS51502">
    <property type="entry name" value="S_R_A_B_BARREL"/>
    <property type="match status" value="1"/>
</dbReference>
<proteinExistence type="predicted"/>
<dbReference type="PANTHER" id="PTHR33178">
    <property type="match status" value="1"/>
</dbReference>
<evidence type="ECO:0000313" key="4">
    <source>
        <dbReference type="EMBL" id="KAF2190687.1"/>
    </source>
</evidence>
<dbReference type="InterPro" id="IPR044662">
    <property type="entry name" value="HS1/DABB1-like"/>
</dbReference>
<name>A0A6A6EF67_9PEZI</name>
<organism evidence="4 5">
    <name type="scientific">Zopfia rhizophila CBS 207.26</name>
    <dbReference type="NCBI Taxonomy" id="1314779"/>
    <lineage>
        <taxon>Eukaryota</taxon>
        <taxon>Fungi</taxon>
        <taxon>Dikarya</taxon>
        <taxon>Ascomycota</taxon>
        <taxon>Pezizomycotina</taxon>
        <taxon>Dothideomycetes</taxon>
        <taxon>Dothideomycetes incertae sedis</taxon>
        <taxon>Zopfiaceae</taxon>
        <taxon>Zopfia</taxon>
    </lineage>
</organism>
<keyword evidence="5" id="KW-1185">Reference proteome</keyword>
<dbReference type="Gene3D" id="3.30.70.100">
    <property type="match status" value="1"/>
</dbReference>
<dbReference type="Pfam" id="PF07876">
    <property type="entry name" value="Dabb"/>
    <property type="match status" value="1"/>
</dbReference>
<evidence type="ECO:0000256" key="2">
    <source>
        <dbReference type="SAM" id="MobiDB-lite"/>
    </source>
</evidence>
<sequence length="112" mass="12374">MGVTHIVLFQFKSSASPGAINDISRRMLALKDDCIHPTSKKPYIKSASGGTDNSPEGIQNGITHAFVVEFESTEDRDYYVNDDPAHDEFKKLAGKVLEKAQVIDFIDGVFKL</sequence>
<gene>
    <name evidence="4" type="ORF">K469DRAFT_721586</name>
</gene>
<dbReference type="InterPro" id="IPR013097">
    <property type="entry name" value="Dabb"/>
</dbReference>
<protein>
    <recommendedName>
        <fullName evidence="3">Stress-response A/B barrel domain-containing protein</fullName>
    </recommendedName>
</protein>
<feature type="domain" description="Stress-response A/B barrel" evidence="3">
    <location>
        <begin position="3"/>
        <end position="105"/>
    </location>
</feature>
<comment type="subunit">
    <text evidence="1">Homodimer.</text>
</comment>
<evidence type="ECO:0000259" key="3">
    <source>
        <dbReference type="PROSITE" id="PS51502"/>
    </source>
</evidence>
<dbReference type="SMART" id="SM00886">
    <property type="entry name" value="Dabb"/>
    <property type="match status" value="1"/>
</dbReference>
<evidence type="ECO:0000256" key="1">
    <source>
        <dbReference type="ARBA" id="ARBA00011738"/>
    </source>
</evidence>